<comment type="caution">
    <text evidence="1">The sequence shown here is derived from an EMBL/GenBank/DDBJ whole genome shotgun (WGS) entry which is preliminary data.</text>
</comment>
<sequence>MDKSHTKSLNEDQKRFYRLLAQYPRIAQYWDWEKREVDAERITADVPAMSHGERLMAHFFVSVWLGKSTFGGDVIEAATVLDEKGRVMIANWLIAPFWP</sequence>
<dbReference type="EMBL" id="JACNYO010000028">
    <property type="protein sequence ID" value="MBC3214774.1"/>
    <property type="molecule type" value="Genomic_DNA"/>
</dbReference>
<dbReference type="RefSeq" id="WP_179253778.1">
    <property type="nucleotide sequence ID" value="NZ_JACBIV010000032.1"/>
</dbReference>
<gene>
    <name evidence="1" type="ORF">H8J20_21795</name>
</gene>
<reference evidence="1" key="1">
    <citation type="submission" date="2020-08" db="EMBL/GenBank/DDBJ databases">
        <title>Food and environmental bacterial isolates.</title>
        <authorList>
            <person name="Richter L."/>
            <person name="Du Plessis E.M."/>
            <person name="Duvenage S."/>
            <person name="Allam M."/>
            <person name="Korsten L."/>
        </authorList>
    </citation>
    <scope>NUCLEOTIDE SEQUENCE</scope>
    <source>
        <strain evidence="1">UPMP2127</strain>
    </source>
</reference>
<evidence type="ECO:0000313" key="2">
    <source>
        <dbReference type="Proteomes" id="UP000659084"/>
    </source>
</evidence>
<dbReference type="AlphaFoldDB" id="A0AAW3WUT5"/>
<dbReference type="Proteomes" id="UP000659084">
    <property type="component" value="Unassembled WGS sequence"/>
</dbReference>
<organism evidence="1 2">
    <name type="scientific">Serratia fonticola</name>
    <dbReference type="NCBI Taxonomy" id="47917"/>
    <lineage>
        <taxon>Bacteria</taxon>
        <taxon>Pseudomonadati</taxon>
        <taxon>Pseudomonadota</taxon>
        <taxon>Gammaproteobacteria</taxon>
        <taxon>Enterobacterales</taxon>
        <taxon>Yersiniaceae</taxon>
        <taxon>Serratia</taxon>
    </lineage>
</organism>
<name>A0AAW3WUT5_SERFO</name>
<accession>A0AAW3WUT5</accession>
<proteinExistence type="predicted"/>
<protein>
    <submittedName>
        <fullName evidence="1">Uncharacterized protein</fullName>
    </submittedName>
</protein>
<evidence type="ECO:0000313" key="1">
    <source>
        <dbReference type="EMBL" id="MBC3214774.1"/>
    </source>
</evidence>